<protein>
    <submittedName>
        <fullName evidence="2">Fibronectin type III domain-containing protein</fullName>
    </submittedName>
</protein>
<feature type="domain" description="Fibronectin type-III" evidence="1">
    <location>
        <begin position="134"/>
        <end position="221"/>
    </location>
</feature>
<evidence type="ECO:0000313" key="2">
    <source>
        <dbReference type="EMBL" id="TSC93783.1"/>
    </source>
</evidence>
<dbReference type="Gene3D" id="2.60.40.380">
    <property type="entry name" value="Purple acid phosphatase-like, N-terminal"/>
    <property type="match status" value="1"/>
</dbReference>
<evidence type="ECO:0000313" key="3">
    <source>
        <dbReference type="Proteomes" id="UP000316495"/>
    </source>
</evidence>
<dbReference type="AlphaFoldDB" id="A0A554LLN1"/>
<dbReference type="Gene3D" id="2.60.40.10">
    <property type="entry name" value="Immunoglobulins"/>
    <property type="match status" value="1"/>
</dbReference>
<name>A0A554LLN1_9BACT</name>
<dbReference type="InterPro" id="IPR003961">
    <property type="entry name" value="FN3_dom"/>
</dbReference>
<dbReference type="SUPFAM" id="SSF49265">
    <property type="entry name" value="Fibronectin type III"/>
    <property type="match status" value="1"/>
</dbReference>
<comment type="caution">
    <text evidence="2">The sequence shown here is derived from an EMBL/GenBank/DDBJ whole genome shotgun (WGS) entry which is preliminary data.</text>
</comment>
<dbReference type="Proteomes" id="UP000316495">
    <property type="component" value="Unassembled WGS sequence"/>
</dbReference>
<accession>A0A554LLN1</accession>
<proteinExistence type="predicted"/>
<evidence type="ECO:0000259" key="1">
    <source>
        <dbReference type="PROSITE" id="PS50853"/>
    </source>
</evidence>
<dbReference type="PROSITE" id="PS50853">
    <property type="entry name" value="FN3"/>
    <property type="match status" value="1"/>
</dbReference>
<dbReference type="CDD" id="cd00063">
    <property type="entry name" value="FN3"/>
    <property type="match status" value="1"/>
</dbReference>
<dbReference type="InterPro" id="IPR013783">
    <property type="entry name" value="Ig-like_fold"/>
</dbReference>
<dbReference type="PANTHER" id="PTHR24099">
    <property type="entry name" value="E3 UBIQUITIN-PROTEIN LIGASE TRIM36-RELATED"/>
    <property type="match status" value="1"/>
</dbReference>
<feature type="non-terminal residue" evidence="2">
    <location>
        <position position="1"/>
    </location>
</feature>
<gene>
    <name evidence="2" type="ORF">Athens101428_525</name>
</gene>
<dbReference type="EMBL" id="VMGN01000028">
    <property type="protein sequence ID" value="TSC93783.1"/>
    <property type="molecule type" value="Genomic_DNA"/>
</dbReference>
<organism evidence="2 3">
    <name type="scientific">Candidatus Berkelbacteria bacterium Athens1014_28</name>
    <dbReference type="NCBI Taxonomy" id="2017145"/>
    <lineage>
        <taxon>Bacteria</taxon>
        <taxon>Candidatus Berkelbacteria</taxon>
    </lineage>
</organism>
<sequence>HEIWLYNLEPQTKYYFKAFSANEIQIIGYSNVLSFTTPERVPLLISGTKISDITMTGALVKFSTTKAATTVLEYGTSTSYGKSITDTNFNIDHTFKLENLENGATYNLRASVTDSDSNTTLSDNYVFETPAMPIVSSVSVFQTTFDTATINWQTNVNCDSNVQYGIGTLSGMQGNADSTTIHSVTLIGLEAKTSYSFRVLSKDKFGNSAQGELSSFTTQSDTQAPKISDLVSEVSSVGSGENVKYQAVVSWETDEPATSQIEFSAGISGDYNEKTKEDLSLNSTHVVILADLSPNSAYHFRVNSKDKAGNLGLSDDTSLITPPKEKSLMTIILRSLEDTFSWVGRLREKWFGK</sequence>
<dbReference type="PANTHER" id="PTHR24099:SF11">
    <property type="entry name" value="FIBRONECTIN TYPE III DOMAIN-CONTAINING 3BA-RELATED"/>
    <property type="match status" value="1"/>
</dbReference>
<dbReference type="SMART" id="SM00060">
    <property type="entry name" value="FN3"/>
    <property type="match status" value="3"/>
</dbReference>
<reference evidence="2 3" key="1">
    <citation type="submission" date="2017-07" db="EMBL/GenBank/DDBJ databases">
        <title>Mechanisms for carbon and nitrogen cycling indicate functional differentiation within the Candidate Phyla Radiation.</title>
        <authorList>
            <person name="Danczak R.E."/>
            <person name="Johnston M.D."/>
            <person name="Kenah C."/>
            <person name="Slattery M."/>
            <person name="Wrighton K.C."/>
            <person name="Wilkins M.J."/>
        </authorList>
    </citation>
    <scope>NUCLEOTIDE SEQUENCE [LARGE SCALE GENOMIC DNA]</scope>
    <source>
        <strain evidence="2">Athens1014_28</strain>
    </source>
</reference>
<dbReference type="InterPro" id="IPR050617">
    <property type="entry name" value="E3_ligase_FN3/SPRY"/>
</dbReference>
<dbReference type="InterPro" id="IPR036116">
    <property type="entry name" value="FN3_sf"/>
</dbReference>